<reference evidence="2 3" key="1">
    <citation type="submission" date="2019-01" db="EMBL/GenBank/DDBJ databases">
        <title>Bacillus sp. M5HDSG1-1, whole genome shotgun sequence.</title>
        <authorList>
            <person name="Tuo L."/>
        </authorList>
    </citation>
    <scope>NUCLEOTIDE SEQUENCE [LARGE SCALE GENOMIC DNA]</scope>
    <source>
        <strain evidence="2 3">M5HDSG1-1</strain>
    </source>
</reference>
<keyword evidence="1" id="KW-0175">Coiled coil</keyword>
<feature type="coiled-coil region" evidence="1">
    <location>
        <begin position="74"/>
        <end position="101"/>
    </location>
</feature>
<comment type="caution">
    <text evidence="2">The sequence shown here is derived from an EMBL/GenBank/DDBJ whole genome shotgun (WGS) entry which is preliminary data.</text>
</comment>
<dbReference type="EMBL" id="RZTZ01000009">
    <property type="protein sequence ID" value="RVT59493.1"/>
    <property type="molecule type" value="Genomic_DNA"/>
</dbReference>
<evidence type="ECO:0000313" key="2">
    <source>
        <dbReference type="EMBL" id="RVT59493.1"/>
    </source>
</evidence>
<sequence>MTITITMDWLVCLYYLIENIFFVYCTDLRMKNYFLQNELYPREFYCFEMEEEEFSTDDAVTAQIEEPTILSKPLVVKTELNQEAEALLAELQLELSSFESIQEKEVEGNVLFDKKIDSDCISLSDYDSDNGDTSDVSSANFEQLASAKIGDCLEGEQHWVVSIIGTEEEYLHVSDGHRAWINAGEDAQGLKRGDLLAVDVIRHGRNIEVLNITFLDSTISEDYLIPDEEIEFNNSYSRAI</sequence>
<dbReference type="RefSeq" id="WP_127739889.1">
    <property type="nucleotide sequence ID" value="NZ_CAJCKN010000005.1"/>
</dbReference>
<name>A0A3S2X6Y7_9BACI</name>
<dbReference type="AlphaFoldDB" id="A0A3S2X6Y7"/>
<evidence type="ECO:0000256" key="1">
    <source>
        <dbReference type="SAM" id="Coils"/>
    </source>
</evidence>
<gene>
    <name evidence="2" type="ORF">EM808_19555</name>
</gene>
<evidence type="ECO:0000313" key="3">
    <source>
        <dbReference type="Proteomes" id="UP000288024"/>
    </source>
</evidence>
<dbReference type="GeneID" id="87619130"/>
<organism evidence="2 3">
    <name type="scientific">Niallia taxi</name>
    <dbReference type="NCBI Taxonomy" id="2499688"/>
    <lineage>
        <taxon>Bacteria</taxon>
        <taxon>Bacillati</taxon>
        <taxon>Bacillota</taxon>
        <taxon>Bacilli</taxon>
        <taxon>Bacillales</taxon>
        <taxon>Bacillaceae</taxon>
        <taxon>Niallia</taxon>
    </lineage>
</organism>
<keyword evidence="3" id="KW-1185">Reference proteome</keyword>
<proteinExistence type="predicted"/>
<accession>A0A3S2X6Y7</accession>
<dbReference type="Proteomes" id="UP000288024">
    <property type="component" value="Unassembled WGS sequence"/>
</dbReference>
<protein>
    <submittedName>
        <fullName evidence="2">Uncharacterized protein</fullName>
    </submittedName>
</protein>